<dbReference type="STRING" id="1086013.SAMN05421774_11622"/>
<evidence type="ECO:0008006" key="3">
    <source>
        <dbReference type="Google" id="ProtNLM"/>
    </source>
</evidence>
<dbReference type="AlphaFoldDB" id="A0A1N7QMZ6"/>
<dbReference type="Pfam" id="PF04325">
    <property type="entry name" value="DUF465"/>
    <property type="match status" value="1"/>
</dbReference>
<evidence type="ECO:0000313" key="2">
    <source>
        <dbReference type="Proteomes" id="UP000186141"/>
    </source>
</evidence>
<reference evidence="1 2" key="1">
    <citation type="submission" date="2017-01" db="EMBL/GenBank/DDBJ databases">
        <authorList>
            <person name="Mah S.A."/>
            <person name="Swanson W.J."/>
            <person name="Moy G.W."/>
            <person name="Vacquier V.D."/>
        </authorList>
    </citation>
    <scope>NUCLEOTIDE SEQUENCE [LARGE SCALE GENOMIC DNA]</scope>
    <source>
        <strain evidence="1 2">DSM 26375</strain>
    </source>
</reference>
<dbReference type="InterPro" id="IPR007420">
    <property type="entry name" value="DUF465"/>
</dbReference>
<dbReference type="OrthoDB" id="1263265at2"/>
<dbReference type="InterPro" id="IPR038444">
    <property type="entry name" value="DUF465_sf"/>
</dbReference>
<name>A0A1N7QMZ6_9RHOB</name>
<organism evidence="1 2">
    <name type="scientific">Gemmobacter megaterium</name>
    <dbReference type="NCBI Taxonomy" id="1086013"/>
    <lineage>
        <taxon>Bacteria</taxon>
        <taxon>Pseudomonadati</taxon>
        <taxon>Pseudomonadota</taxon>
        <taxon>Alphaproteobacteria</taxon>
        <taxon>Rhodobacterales</taxon>
        <taxon>Paracoccaceae</taxon>
        <taxon>Gemmobacter</taxon>
    </lineage>
</organism>
<gene>
    <name evidence="1" type="ORF">SAMN05421774_11622</name>
</gene>
<proteinExistence type="predicted"/>
<protein>
    <recommendedName>
        <fullName evidence="3">DUF465 domain-containing protein</fullName>
    </recommendedName>
</protein>
<dbReference type="RefSeq" id="WP_076534322.1">
    <property type="nucleotide sequence ID" value="NZ_BMEH01000015.1"/>
</dbReference>
<sequence length="79" mass="9091">MSNTPHLLADEFPADAQKIQDLQAANPRFDKICKEYDQVNRAVHRAEIRVDLMSEADEQELRRQRAALKDQIARMLADA</sequence>
<keyword evidence="2" id="KW-1185">Reference proteome</keyword>
<dbReference type="Gene3D" id="6.10.280.50">
    <property type="match status" value="1"/>
</dbReference>
<dbReference type="Proteomes" id="UP000186141">
    <property type="component" value="Unassembled WGS sequence"/>
</dbReference>
<accession>A0A1N7QMZ6</accession>
<dbReference type="EMBL" id="FTOT01000016">
    <property type="protein sequence ID" value="SIT24159.1"/>
    <property type="molecule type" value="Genomic_DNA"/>
</dbReference>
<evidence type="ECO:0000313" key="1">
    <source>
        <dbReference type="EMBL" id="SIT24159.1"/>
    </source>
</evidence>